<reference evidence="2" key="1">
    <citation type="submission" date="2017-07" db="EMBL/GenBank/DDBJ databases">
        <authorList>
            <person name="Mikheyev A."/>
            <person name="Grau M."/>
        </authorList>
    </citation>
    <scope>NUCLEOTIDE SEQUENCE</scope>
    <source>
        <tissue evidence="2">Venom_gland</tissue>
    </source>
</reference>
<feature type="region of interest" description="Disordered" evidence="1">
    <location>
        <begin position="1"/>
        <end position="23"/>
    </location>
</feature>
<name>A0A2D4N9F9_9SAUR</name>
<sequence>MGSEMRTAEASGATKREQGSPTHFLVPGYHVESRGEINVLCFTYETYGFMGNNFCRVNLAKKSFSFLTWAISINSLFNKKQYWTCQLREMKLPLELSIFITAK</sequence>
<dbReference type="EMBL" id="IACM01161473">
    <property type="protein sequence ID" value="LAB41799.1"/>
    <property type="molecule type" value="Transcribed_RNA"/>
</dbReference>
<accession>A0A2D4N9F9</accession>
<dbReference type="EMBL" id="IACM01161472">
    <property type="protein sequence ID" value="LAB41798.1"/>
    <property type="molecule type" value="Transcribed_RNA"/>
</dbReference>
<organism evidence="2">
    <name type="scientific">Micrurus spixii</name>
    <name type="common">Amazon coral snake</name>
    <dbReference type="NCBI Taxonomy" id="129469"/>
    <lineage>
        <taxon>Eukaryota</taxon>
        <taxon>Metazoa</taxon>
        <taxon>Chordata</taxon>
        <taxon>Craniata</taxon>
        <taxon>Vertebrata</taxon>
        <taxon>Euteleostomi</taxon>
        <taxon>Lepidosauria</taxon>
        <taxon>Squamata</taxon>
        <taxon>Bifurcata</taxon>
        <taxon>Unidentata</taxon>
        <taxon>Episquamata</taxon>
        <taxon>Toxicofera</taxon>
        <taxon>Serpentes</taxon>
        <taxon>Colubroidea</taxon>
        <taxon>Elapidae</taxon>
        <taxon>Elapinae</taxon>
        <taxon>Micrurus</taxon>
    </lineage>
</organism>
<protein>
    <submittedName>
        <fullName evidence="2">Uncharacterized protein</fullName>
    </submittedName>
</protein>
<evidence type="ECO:0000256" key="1">
    <source>
        <dbReference type="SAM" id="MobiDB-lite"/>
    </source>
</evidence>
<reference evidence="2" key="2">
    <citation type="submission" date="2017-11" db="EMBL/GenBank/DDBJ databases">
        <title>Coralsnake Venomics: Analyses of Venom Gland Transcriptomes and Proteomes of Six Brazilian Taxa.</title>
        <authorList>
            <person name="Aird S.D."/>
            <person name="Jorge da Silva N."/>
            <person name="Qiu L."/>
            <person name="Villar-Briones A."/>
            <person name="Aparecida-Saddi V."/>
            <person name="Campos-Telles M.P."/>
            <person name="Grau M."/>
            <person name="Mikheyev A.S."/>
        </authorList>
    </citation>
    <scope>NUCLEOTIDE SEQUENCE</scope>
    <source>
        <tissue evidence="2">Venom_gland</tissue>
    </source>
</reference>
<proteinExistence type="predicted"/>
<dbReference type="AlphaFoldDB" id="A0A2D4N9F9"/>
<evidence type="ECO:0000313" key="2">
    <source>
        <dbReference type="EMBL" id="LAB41799.1"/>
    </source>
</evidence>